<dbReference type="EMBL" id="LGRX02032114">
    <property type="protein sequence ID" value="KAK3244212.1"/>
    <property type="molecule type" value="Genomic_DNA"/>
</dbReference>
<keyword evidence="1" id="KW-0970">Cilium biogenesis/degradation</keyword>
<feature type="region of interest" description="Disordered" evidence="2">
    <location>
        <begin position="200"/>
        <end position="230"/>
    </location>
</feature>
<sequence length="230" mass="25014">MSGGPMTVDTESTLEGEGERGPPRAGRRMMNNMMSDPEPPVPQREHVDEDTDRPSPPPASKSGWGVSDEGSGEPPQAFSGVSRRKAQQQQQDTSSGIDGGPSRRKHDEPDEIDGILEIPELDADNDEDITRQVAAPPKLRSNRVQTIKELDHDIQFTLPTNNDKEIDLSLLTACLCSAEQVAEPQGLWEMDSLLAEVASEINQEDESLEKDKDGAEGEGSEPSDNPLNGF</sequence>
<name>A0AAE0FQB1_9CHLO</name>
<dbReference type="Pfam" id="PF15305">
    <property type="entry name" value="IFT43"/>
    <property type="match status" value="1"/>
</dbReference>
<keyword evidence="5" id="KW-1185">Reference proteome</keyword>
<dbReference type="PANTHER" id="PTHR33724">
    <property type="entry name" value="INTRAFLAGELLAR TRANSPORT PROTEIN 43 HOMOLOG"/>
    <property type="match status" value="1"/>
</dbReference>
<evidence type="ECO:0000313" key="4">
    <source>
        <dbReference type="EMBL" id="KAK3263715.1"/>
    </source>
</evidence>
<protein>
    <recommendedName>
        <fullName evidence="6">Intraflagellar transport protein 43 homolog</fullName>
    </recommendedName>
</protein>
<reference evidence="4" key="2">
    <citation type="submission" date="2023-06" db="EMBL/GenBank/DDBJ databases">
        <title>Long-read-based genome assembly of the green algal bacterivore Cymbomonas tetramitiformis.</title>
        <authorList>
            <person name="Gyaltshen Y."/>
            <person name="Rozenberg A."/>
            <person name="Paasch A."/>
            <person name="Burns J.A."/>
            <person name="Warring S."/>
            <person name="Larson R."/>
            <person name="Maurer-Alcala X."/>
            <person name="Dacks J."/>
            <person name="Kim E."/>
        </authorList>
    </citation>
    <scope>NUCLEOTIDE SEQUENCE</scope>
    <source>
        <strain evidence="4">PLY_AMNH</strain>
    </source>
</reference>
<comment type="caution">
    <text evidence="4">The sequence shown here is derived from an EMBL/GenBank/DDBJ whole genome shotgun (WGS) entry which is preliminary data.</text>
</comment>
<dbReference type="GO" id="GO:0005929">
    <property type="term" value="C:cilium"/>
    <property type="evidence" value="ECO:0007669"/>
    <property type="project" value="TreeGrafter"/>
</dbReference>
<dbReference type="AlphaFoldDB" id="A0AAE0FQB1"/>
<evidence type="ECO:0008006" key="6">
    <source>
        <dbReference type="Google" id="ProtNLM"/>
    </source>
</evidence>
<proteinExistence type="predicted"/>
<feature type="region of interest" description="Disordered" evidence="2">
    <location>
        <begin position="1"/>
        <end position="112"/>
    </location>
</feature>
<feature type="compositionally biased region" description="Polar residues" evidence="2">
    <location>
        <begin position="87"/>
        <end position="96"/>
    </location>
</feature>
<feature type="region of interest" description="Disordered" evidence="2">
    <location>
        <begin position="118"/>
        <end position="137"/>
    </location>
</feature>
<dbReference type="Proteomes" id="UP001190700">
    <property type="component" value="Unassembled WGS sequence"/>
</dbReference>
<gene>
    <name evidence="4" type="ORF">CYMTET_27497</name>
    <name evidence="3" type="ORF">CYMTET_46168</name>
</gene>
<accession>A0AAE0FQB1</accession>
<dbReference type="GO" id="GO:0030991">
    <property type="term" value="C:intraciliary transport particle A"/>
    <property type="evidence" value="ECO:0007669"/>
    <property type="project" value="InterPro"/>
</dbReference>
<reference evidence="4 5" key="1">
    <citation type="journal article" date="2015" name="Genome Biol. Evol.">
        <title>Comparative Genomics of a Bacterivorous Green Alga Reveals Evolutionary Causalities and Consequences of Phago-Mixotrophic Mode of Nutrition.</title>
        <authorList>
            <person name="Burns J.A."/>
            <person name="Paasch A."/>
            <person name="Narechania A."/>
            <person name="Kim E."/>
        </authorList>
    </citation>
    <scope>NUCLEOTIDE SEQUENCE [LARGE SCALE GENOMIC DNA]</scope>
    <source>
        <strain evidence="4">PLY_AMNH</strain>
    </source>
</reference>
<dbReference type="InterPro" id="IPR029302">
    <property type="entry name" value="IFT43"/>
</dbReference>
<evidence type="ECO:0000313" key="3">
    <source>
        <dbReference type="EMBL" id="KAK3244212.1"/>
    </source>
</evidence>
<evidence type="ECO:0000256" key="1">
    <source>
        <dbReference type="ARBA" id="ARBA00022794"/>
    </source>
</evidence>
<dbReference type="GO" id="GO:0035721">
    <property type="term" value="P:intraciliary retrograde transport"/>
    <property type="evidence" value="ECO:0007669"/>
    <property type="project" value="TreeGrafter"/>
</dbReference>
<dbReference type="EMBL" id="LGRX02015115">
    <property type="protein sequence ID" value="KAK3263715.1"/>
    <property type="molecule type" value="Genomic_DNA"/>
</dbReference>
<evidence type="ECO:0000313" key="5">
    <source>
        <dbReference type="Proteomes" id="UP001190700"/>
    </source>
</evidence>
<organism evidence="4 5">
    <name type="scientific">Cymbomonas tetramitiformis</name>
    <dbReference type="NCBI Taxonomy" id="36881"/>
    <lineage>
        <taxon>Eukaryota</taxon>
        <taxon>Viridiplantae</taxon>
        <taxon>Chlorophyta</taxon>
        <taxon>Pyramimonadophyceae</taxon>
        <taxon>Pyramimonadales</taxon>
        <taxon>Pyramimonadaceae</taxon>
        <taxon>Cymbomonas</taxon>
    </lineage>
</organism>
<evidence type="ECO:0000256" key="2">
    <source>
        <dbReference type="SAM" id="MobiDB-lite"/>
    </source>
</evidence>
<feature type="compositionally biased region" description="Acidic residues" evidence="2">
    <location>
        <begin position="118"/>
        <end position="127"/>
    </location>
</feature>
<dbReference type="PANTHER" id="PTHR33724:SF1">
    <property type="entry name" value="INTRAFLAGELLAR TRANSPORT PROTEIN 43 HOMOLOG"/>
    <property type="match status" value="1"/>
</dbReference>